<dbReference type="Gene3D" id="3.40.50.1820">
    <property type="entry name" value="alpha/beta hydrolase"/>
    <property type="match status" value="1"/>
</dbReference>
<keyword evidence="1" id="KW-1185">Reference proteome</keyword>
<dbReference type="STRING" id="174720.A0A0N5BRE5"/>
<dbReference type="Proteomes" id="UP000046392">
    <property type="component" value="Unplaced"/>
</dbReference>
<reference evidence="2" key="1">
    <citation type="submission" date="2017-02" db="UniProtKB">
        <authorList>
            <consortium name="WormBaseParasite"/>
        </authorList>
    </citation>
    <scope>IDENTIFICATION</scope>
</reference>
<organism evidence="1 2">
    <name type="scientific">Strongyloides papillosus</name>
    <name type="common">Intestinal threadworm</name>
    <dbReference type="NCBI Taxonomy" id="174720"/>
    <lineage>
        <taxon>Eukaryota</taxon>
        <taxon>Metazoa</taxon>
        <taxon>Ecdysozoa</taxon>
        <taxon>Nematoda</taxon>
        <taxon>Chromadorea</taxon>
        <taxon>Rhabditida</taxon>
        <taxon>Tylenchina</taxon>
        <taxon>Panagrolaimomorpha</taxon>
        <taxon>Strongyloidoidea</taxon>
        <taxon>Strongyloididae</taxon>
        <taxon>Strongyloides</taxon>
    </lineage>
</organism>
<protein>
    <submittedName>
        <fullName evidence="2">COesterase domain-containing protein</fullName>
    </submittedName>
</protein>
<evidence type="ECO:0000313" key="2">
    <source>
        <dbReference type="WBParaSite" id="SPAL_0000844425.1"/>
    </source>
</evidence>
<dbReference type="AlphaFoldDB" id="A0A0N5BRE5"/>
<accession>A0A0N5BRE5</accession>
<proteinExistence type="predicted"/>
<sequence>MSLIIFKHSILIILFPDNPQIAQKQPPMCPQTLKDDNLTISDDQSENSLIAEYKGMGYKGFITNFVSNEIFVVVVQYRLVIHGFITTFTDEITPNRDPEKITLAGHSTSAVSVNAQGISPLSGNLYQDLFIMSCQVNLEFLGTVPLLGEGSVNDEARGALTHADDFFALTMRPEFFDSPNSNFSTVTDYKMIHKLGTYWPFFIKSPQHNDEIMDNYHEKQDQLKKNSSSKIPTTNYSYNKYFNYYCPSTAYINNQYSPCNNSLISSIALSMDYVSDSQFQGQLNILLGNNIIEPYWNHFERIAVVSYDLKATITINSNSLRDKNTFNNVLLKNVERINNGNSTSQLFNLLTSNNFASCTNRPVNNFIFVTATYYYELRLQYNSQQF</sequence>
<evidence type="ECO:0000313" key="1">
    <source>
        <dbReference type="Proteomes" id="UP000046392"/>
    </source>
</evidence>
<dbReference type="WBParaSite" id="SPAL_0000844425.1">
    <property type="protein sequence ID" value="SPAL_0000844425.1"/>
    <property type="gene ID" value="SPAL_0000844425"/>
</dbReference>
<dbReference type="InterPro" id="IPR029058">
    <property type="entry name" value="AB_hydrolase_fold"/>
</dbReference>
<dbReference type="SUPFAM" id="SSF53474">
    <property type="entry name" value="alpha/beta-Hydrolases"/>
    <property type="match status" value="1"/>
</dbReference>
<name>A0A0N5BRE5_STREA</name>